<dbReference type="InterPro" id="IPR029060">
    <property type="entry name" value="PIN-like_dom_sf"/>
</dbReference>
<proteinExistence type="predicted"/>
<dbReference type="Gene3D" id="3.40.50.1010">
    <property type="entry name" value="5'-nuclease"/>
    <property type="match status" value="1"/>
</dbReference>
<dbReference type="STRING" id="70996.SE18_04825"/>
<reference evidence="2 3" key="1">
    <citation type="submission" date="2015-07" db="EMBL/GenBank/DDBJ databases">
        <title>Whole genome sequence of Herpetosiphon geysericola DSM 7119.</title>
        <authorList>
            <person name="Hemp J."/>
            <person name="Ward L.M."/>
            <person name="Pace L.A."/>
            <person name="Fischer W.W."/>
        </authorList>
    </citation>
    <scope>NUCLEOTIDE SEQUENCE [LARGE SCALE GENOMIC DNA]</scope>
    <source>
        <strain evidence="2 3">DSM 7119</strain>
    </source>
</reference>
<name>A0A0P6Z1D0_9CHLR</name>
<gene>
    <name evidence="2" type="ORF">SE18_04825</name>
</gene>
<comment type="caution">
    <text evidence="2">The sequence shown here is derived from an EMBL/GenBank/DDBJ whole genome shotgun (WGS) entry which is preliminary data.</text>
</comment>
<evidence type="ECO:0000313" key="2">
    <source>
        <dbReference type="EMBL" id="KPL90809.1"/>
    </source>
</evidence>
<dbReference type="Proteomes" id="UP000050277">
    <property type="component" value="Unassembled WGS sequence"/>
</dbReference>
<dbReference type="EMBL" id="LGKP01000009">
    <property type="protein sequence ID" value="KPL90809.1"/>
    <property type="molecule type" value="Genomic_DNA"/>
</dbReference>
<sequence>MSVLATLAPIRRLYFDTAPLIYYTEGHTRYLPTLRVIMGQIAPDQIHAITSVLTLTETLMKPLQQQQMALAHQYRLLFYQTAALTMVPITAPIAELAATLRAQYGLRTPDALQLATAIDAGCDAFLTNDFALQRVTEIAVLVVDALAKLTP</sequence>
<dbReference type="AlphaFoldDB" id="A0A0P6Z1D0"/>
<accession>A0A0P6Z1D0</accession>
<dbReference type="InterPro" id="IPR002716">
    <property type="entry name" value="PIN_dom"/>
</dbReference>
<feature type="domain" description="PIN" evidence="1">
    <location>
        <begin position="14"/>
        <end position="136"/>
    </location>
</feature>
<evidence type="ECO:0000259" key="1">
    <source>
        <dbReference type="Pfam" id="PF01850"/>
    </source>
</evidence>
<dbReference type="SUPFAM" id="SSF88723">
    <property type="entry name" value="PIN domain-like"/>
    <property type="match status" value="1"/>
</dbReference>
<dbReference type="Pfam" id="PF01850">
    <property type="entry name" value="PIN"/>
    <property type="match status" value="1"/>
</dbReference>
<evidence type="ECO:0000313" key="3">
    <source>
        <dbReference type="Proteomes" id="UP000050277"/>
    </source>
</evidence>
<keyword evidence="3" id="KW-1185">Reference proteome</keyword>
<protein>
    <recommendedName>
        <fullName evidence="1">PIN domain-containing protein</fullName>
    </recommendedName>
</protein>
<organism evidence="2 3">
    <name type="scientific">Herpetosiphon geysericola</name>
    <dbReference type="NCBI Taxonomy" id="70996"/>
    <lineage>
        <taxon>Bacteria</taxon>
        <taxon>Bacillati</taxon>
        <taxon>Chloroflexota</taxon>
        <taxon>Chloroflexia</taxon>
        <taxon>Herpetosiphonales</taxon>
        <taxon>Herpetosiphonaceae</taxon>
        <taxon>Herpetosiphon</taxon>
    </lineage>
</organism>